<dbReference type="PANTHER" id="PTHR37836:SF2">
    <property type="entry name" value="DUF4038 DOMAIN-CONTAINING PROTEIN"/>
    <property type="match status" value="1"/>
</dbReference>
<evidence type="ECO:0000259" key="2">
    <source>
        <dbReference type="Pfam" id="PF16586"/>
    </source>
</evidence>
<evidence type="ECO:0008006" key="5">
    <source>
        <dbReference type="Google" id="ProtNLM"/>
    </source>
</evidence>
<evidence type="ECO:0000313" key="3">
    <source>
        <dbReference type="EMBL" id="MBB3125487.1"/>
    </source>
</evidence>
<evidence type="ECO:0000259" key="1">
    <source>
        <dbReference type="Pfam" id="PF13204"/>
    </source>
</evidence>
<feature type="domain" description="DUF5060" evidence="2">
    <location>
        <begin position="71"/>
        <end position="102"/>
    </location>
</feature>
<dbReference type="AlphaFoldDB" id="A0A839TKX9"/>
<dbReference type="Pfam" id="PF16586">
    <property type="entry name" value="DUF5060"/>
    <property type="match status" value="1"/>
</dbReference>
<name>A0A839TKX9_9BACL</name>
<protein>
    <recommendedName>
        <fullName evidence="5">DUF5060 domain-containing protein</fullName>
    </recommendedName>
</protein>
<dbReference type="InterPro" id="IPR017853">
    <property type="entry name" value="GH"/>
</dbReference>
<sequence length="555" mass="63814">MNITFEQSTNIVETYDFIEVRIHVENPSVANPFTEAEVFGQFGLDVEPFTFTHGLPDGELGTASIRPGLIPVDGFCDSDDGSLYRIRFMPSEAGAYSYEAVFTAGGQKYHTSGTFMAENRGRKGLLRVDPDFPFHFQWDNTKEHFFYHGMTAYHMPGIQDDAEIRRSIDRLHACKVNRIRIAVNSSRVRNGMAWFEPVYDSEDFTFLYGPWIAERPHDHTYPGWDVTRFDIAYWRKLERLLAYALSKDISVSLIMYLDAYRRGCDPFGPHHAGGLDEQRYYRYAAARLAAYSNITWDLTNEYRLIRPHAWVERMGYFLKSCDPYHHLMTCHGHETFDFRLSGWADFAVYQCWDEHGGYAYMLRNRETQLAMGRSIPQVNEEYGYEDHYPSAWGEGKKAPARSADRLRRIAWEIAMAGGYQTSGEYAGNGLGGWLNGRGDESMLLPKTLEPLVRFFEHLEWWKMNPGQVELIKGTGYCLAEQGRQYVIYAPEAGEIGIVLDRGSYEISWYNPREGTFYPGFRLDGSELVARCPDQEGDWVVRIQSAACRIPEKTTP</sequence>
<dbReference type="PANTHER" id="PTHR37836">
    <property type="entry name" value="LMO1036 PROTEIN"/>
    <property type="match status" value="1"/>
</dbReference>
<comment type="caution">
    <text evidence="3">The sequence shown here is derived from an EMBL/GenBank/DDBJ whole genome shotgun (WGS) entry which is preliminary data.</text>
</comment>
<accession>A0A839TKX9</accession>
<evidence type="ECO:0000313" key="4">
    <source>
        <dbReference type="Proteomes" id="UP000517523"/>
    </source>
</evidence>
<dbReference type="Pfam" id="PF13204">
    <property type="entry name" value="Apiosidase"/>
    <property type="match status" value="1"/>
</dbReference>
<dbReference type="InterPro" id="IPR013783">
    <property type="entry name" value="Ig-like_fold"/>
</dbReference>
<feature type="domain" description="Apiosidase-like catalytic" evidence="1">
    <location>
        <begin position="141"/>
        <end position="418"/>
    </location>
</feature>
<dbReference type="InterPro" id="IPR025277">
    <property type="entry name" value="Apiosidase-like_cat_dom"/>
</dbReference>
<dbReference type="Gene3D" id="2.60.40.10">
    <property type="entry name" value="Immunoglobulins"/>
    <property type="match status" value="1"/>
</dbReference>
<organism evidence="3 4">
    <name type="scientific">Paenibacillus rhizosphaerae</name>
    <dbReference type="NCBI Taxonomy" id="297318"/>
    <lineage>
        <taxon>Bacteria</taxon>
        <taxon>Bacillati</taxon>
        <taxon>Bacillota</taxon>
        <taxon>Bacilli</taxon>
        <taxon>Bacillales</taxon>
        <taxon>Paenibacillaceae</taxon>
        <taxon>Paenibacillus</taxon>
    </lineage>
</organism>
<dbReference type="RefSeq" id="WP_183577215.1">
    <property type="nucleotide sequence ID" value="NZ_JACHXJ010000001.1"/>
</dbReference>
<dbReference type="InterPro" id="IPR032260">
    <property type="entry name" value="DUF5060"/>
</dbReference>
<proteinExistence type="predicted"/>
<dbReference type="EMBL" id="JACHXJ010000001">
    <property type="protein sequence ID" value="MBB3125487.1"/>
    <property type="molecule type" value="Genomic_DNA"/>
</dbReference>
<gene>
    <name evidence="3" type="ORF">FHS19_000141</name>
</gene>
<dbReference type="Gene3D" id="3.20.20.80">
    <property type="entry name" value="Glycosidases"/>
    <property type="match status" value="1"/>
</dbReference>
<reference evidence="3 4" key="1">
    <citation type="submission" date="2020-08" db="EMBL/GenBank/DDBJ databases">
        <title>Genomic Encyclopedia of Type Strains, Phase III (KMG-III): the genomes of soil and plant-associated and newly described type strains.</title>
        <authorList>
            <person name="Whitman W."/>
        </authorList>
    </citation>
    <scope>NUCLEOTIDE SEQUENCE [LARGE SCALE GENOMIC DNA]</scope>
    <source>
        <strain evidence="3 4">CECT 5831</strain>
    </source>
</reference>
<dbReference type="Proteomes" id="UP000517523">
    <property type="component" value="Unassembled WGS sequence"/>
</dbReference>
<dbReference type="SUPFAM" id="SSF51445">
    <property type="entry name" value="(Trans)glycosidases"/>
    <property type="match status" value="1"/>
</dbReference>